<dbReference type="PANTHER" id="PTHR43798:SF33">
    <property type="entry name" value="HYDROLASE, PUTATIVE (AFU_ORTHOLOGUE AFUA_2G14860)-RELATED"/>
    <property type="match status" value="1"/>
</dbReference>
<dbReference type="GO" id="GO:0006508">
    <property type="term" value="P:proteolysis"/>
    <property type="evidence" value="ECO:0007669"/>
    <property type="project" value="InterPro"/>
</dbReference>
<dbReference type="InterPro" id="IPR050266">
    <property type="entry name" value="AB_hydrolase_sf"/>
</dbReference>
<protein>
    <submittedName>
        <fullName evidence="4">Pimeloyl-ACP methyl ester carboxylesterase</fullName>
    </submittedName>
</protein>
<dbReference type="EMBL" id="SLWR01000001">
    <property type="protein sequence ID" value="TCO51458.1"/>
    <property type="molecule type" value="Genomic_DNA"/>
</dbReference>
<dbReference type="SUPFAM" id="SSF53474">
    <property type="entry name" value="alpha/beta-Hydrolases"/>
    <property type="match status" value="1"/>
</dbReference>
<dbReference type="GO" id="GO:0004177">
    <property type="term" value="F:aminopeptidase activity"/>
    <property type="evidence" value="ECO:0007669"/>
    <property type="project" value="UniProtKB-EC"/>
</dbReference>
<dbReference type="Pfam" id="PF00561">
    <property type="entry name" value="Abhydrolase_1"/>
    <property type="match status" value="1"/>
</dbReference>
<evidence type="ECO:0000259" key="3">
    <source>
        <dbReference type="Pfam" id="PF00561"/>
    </source>
</evidence>
<feature type="domain" description="AB hydrolase-1" evidence="3">
    <location>
        <begin position="34"/>
        <end position="304"/>
    </location>
</feature>
<accession>A0A4R2J3U4</accession>
<keyword evidence="2" id="KW-0378">Hydrolase</keyword>
<dbReference type="Gene3D" id="3.40.50.1820">
    <property type="entry name" value="alpha/beta hydrolase"/>
    <property type="match status" value="1"/>
</dbReference>
<keyword evidence="5" id="KW-1185">Reference proteome</keyword>
<dbReference type="GO" id="GO:0016020">
    <property type="term" value="C:membrane"/>
    <property type="evidence" value="ECO:0007669"/>
    <property type="project" value="TreeGrafter"/>
</dbReference>
<dbReference type="PRINTS" id="PR00793">
    <property type="entry name" value="PROAMNOPTASE"/>
</dbReference>
<dbReference type="PANTHER" id="PTHR43798">
    <property type="entry name" value="MONOACYLGLYCEROL LIPASE"/>
    <property type="match status" value="1"/>
</dbReference>
<dbReference type="InterPro" id="IPR029058">
    <property type="entry name" value="AB_hydrolase_fold"/>
</dbReference>
<evidence type="ECO:0000256" key="1">
    <source>
        <dbReference type="ARBA" id="ARBA00010088"/>
    </source>
</evidence>
<name>A0A4R2J3U4_9ACTN</name>
<comment type="similarity">
    <text evidence="1">Belongs to the peptidase S33 family.</text>
</comment>
<sequence>MWHAVKERVELRQRVLLGGLAQEVLIRGADAGNPLLLILHGGPGFAEMPLFTAYNADLEQHFLVAHWDQRGAGRSYASDIPAESMTLRQFIADAGELIDWLTERFAQDKVFLLGHSWGSLVGAMLASERPAKLHAFVGVGQLVAGMRNEQASYAFTLRRAIERQNSEAISALRAIEDRYTPSGGLTFADLVVQRAWLDRFGGTVNGDTAALFNRVVQELRHEYFGDLSTLAQEFSFGCLLPDILAADLDRTARTFDIPVYIVVGRHDQNTPAELAVEYFDVIEAPVKELHWFEQSAHLMPFEEPAKFNALLTDTVLARR</sequence>
<dbReference type="Proteomes" id="UP000295573">
    <property type="component" value="Unassembled WGS sequence"/>
</dbReference>
<evidence type="ECO:0000313" key="5">
    <source>
        <dbReference type="Proteomes" id="UP000295573"/>
    </source>
</evidence>
<organism evidence="4 5">
    <name type="scientific">Kribbella antiqua</name>
    <dbReference type="NCBI Taxonomy" id="2512217"/>
    <lineage>
        <taxon>Bacteria</taxon>
        <taxon>Bacillati</taxon>
        <taxon>Actinomycetota</taxon>
        <taxon>Actinomycetes</taxon>
        <taxon>Propionibacteriales</taxon>
        <taxon>Kribbellaceae</taxon>
        <taxon>Kribbella</taxon>
    </lineage>
</organism>
<evidence type="ECO:0000256" key="2">
    <source>
        <dbReference type="ARBA" id="ARBA00022801"/>
    </source>
</evidence>
<dbReference type="InterPro" id="IPR002410">
    <property type="entry name" value="Peptidase_S33"/>
</dbReference>
<dbReference type="InterPro" id="IPR000073">
    <property type="entry name" value="AB_hydrolase_1"/>
</dbReference>
<comment type="caution">
    <text evidence="4">The sequence shown here is derived from an EMBL/GenBank/DDBJ whole genome shotgun (WGS) entry which is preliminary data.</text>
</comment>
<dbReference type="AlphaFoldDB" id="A0A4R2J3U4"/>
<evidence type="ECO:0000313" key="4">
    <source>
        <dbReference type="EMBL" id="TCO51458.1"/>
    </source>
</evidence>
<reference evidence="4 5" key="1">
    <citation type="journal article" date="2015" name="Stand. Genomic Sci.">
        <title>Genomic Encyclopedia of Bacterial and Archaeal Type Strains, Phase III: the genomes of soil and plant-associated and newly described type strains.</title>
        <authorList>
            <person name="Whitman W.B."/>
            <person name="Woyke T."/>
            <person name="Klenk H.P."/>
            <person name="Zhou Y."/>
            <person name="Lilburn T.G."/>
            <person name="Beck B.J."/>
            <person name="De Vos P."/>
            <person name="Vandamme P."/>
            <person name="Eisen J.A."/>
            <person name="Garrity G."/>
            <person name="Hugenholtz P."/>
            <person name="Kyrpides N.C."/>
        </authorList>
    </citation>
    <scope>NUCLEOTIDE SEQUENCE [LARGE SCALE GENOMIC DNA]</scope>
    <source>
        <strain evidence="4 5">VKM Ac-2541</strain>
    </source>
</reference>
<proteinExistence type="inferred from homology"/>
<gene>
    <name evidence="4" type="ORF">EV646_101449</name>
</gene>